<dbReference type="RefSeq" id="WP_184050458.1">
    <property type="nucleotide sequence ID" value="NZ_JACHKA010000001.1"/>
</dbReference>
<keyword evidence="3" id="KW-1185">Reference proteome</keyword>
<name>A0ABR6NCB3_9SPHN</name>
<feature type="region of interest" description="Disordered" evidence="1">
    <location>
        <begin position="48"/>
        <end position="73"/>
    </location>
</feature>
<evidence type="ECO:0000256" key="1">
    <source>
        <dbReference type="SAM" id="MobiDB-lite"/>
    </source>
</evidence>
<organism evidence="2 3">
    <name type="scientific">Sphingobium lignivorans</name>
    <dbReference type="NCBI Taxonomy" id="2735886"/>
    <lineage>
        <taxon>Bacteria</taxon>
        <taxon>Pseudomonadati</taxon>
        <taxon>Pseudomonadota</taxon>
        <taxon>Alphaproteobacteria</taxon>
        <taxon>Sphingomonadales</taxon>
        <taxon>Sphingomonadaceae</taxon>
        <taxon>Sphingobium</taxon>
    </lineage>
</organism>
<dbReference type="EMBL" id="JACHKA010000001">
    <property type="protein sequence ID" value="MBB5984919.1"/>
    <property type="molecule type" value="Genomic_DNA"/>
</dbReference>
<evidence type="ECO:0000313" key="3">
    <source>
        <dbReference type="Proteomes" id="UP001138540"/>
    </source>
</evidence>
<evidence type="ECO:0000313" key="2">
    <source>
        <dbReference type="EMBL" id="MBB5984919.1"/>
    </source>
</evidence>
<sequence length="73" mass="8135">MRRFLVLCCPMLLVACGSDQSFDERYNEQAQSIDTTASNIQEELSRQMNASAQAGRLRTDPNAPDTMVNQAQP</sequence>
<protein>
    <recommendedName>
        <fullName evidence="4">Lipoprotein</fullName>
    </recommendedName>
</protein>
<evidence type="ECO:0008006" key="4">
    <source>
        <dbReference type="Google" id="ProtNLM"/>
    </source>
</evidence>
<dbReference type="PROSITE" id="PS51257">
    <property type="entry name" value="PROKAR_LIPOPROTEIN"/>
    <property type="match status" value="1"/>
</dbReference>
<gene>
    <name evidence="2" type="ORF">HNP60_000893</name>
</gene>
<proteinExistence type="predicted"/>
<reference evidence="2 3" key="1">
    <citation type="submission" date="2020-08" db="EMBL/GenBank/DDBJ databases">
        <title>Exploring microbial biodiversity for novel pathways involved in the catabolism of aromatic compounds derived from lignin.</title>
        <authorList>
            <person name="Elkins J."/>
        </authorList>
    </citation>
    <scope>NUCLEOTIDE SEQUENCE [LARGE SCALE GENOMIC DNA]</scope>
    <source>
        <strain evidence="2 3">B1D3A</strain>
    </source>
</reference>
<dbReference type="Proteomes" id="UP001138540">
    <property type="component" value="Unassembled WGS sequence"/>
</dbReference>
<comment type="caution">
    <text evidence="2">The sequence shown here is derived from an EMBL/GenBank/DDBJ whole genome shotgun (WGS) entry which is preliminary data.</text>
</comment>
<accession>A0ABR6NCB3</accession>